<name>A0A165NKK9_9AGAM</name>
<evidence type="ECO:0000313" key="1">
    <source>
        <dbReference type="EMBL" id="KZT19776.1"/>
    </source>
</evidence>
<proteinExistence type="predicted"/>
<sequence length="96" mass="10873">LRNAMVINGVWRNVCMLGVFDNRLWTTMDFAWNAILTTSPLGTPSRWSGRMLSIQAALQETLWARNPVSETARTSLWSCSSIRASYSSKKKHNIIV</sequence>
<protein>
    <submittedName>
        <fullName evidence="1">Uncharacterized protein</fullName>
    </submittedName>
</protein>
<accession>A0A165NKK9</accession>
<keyword evidence="2" id="KW-1185">Reference proteome</keyword>
<evidence type="ECO:0000313" key="2">
    <source>
        <dbReference type="Proteomes" id="UP000076761"/>
    </source>
</evidence>
<dbReference type="Proteomes" id="UP000076761">
    <property type="component" value="Unassembled WGS sequence"/>
</dbReference>
<feature type="non-terminal residue" evidence="1">
    <location>
        <position position="1"/>
    </location>
</feature>
<organism evidence="1 2">
    <name type="scientific">Neolentinus lepideus HHB14362 ss-1</name>
    <dbReference type="NCBI Taxonomy" id="1314782"/>
    <lineage>
        <taxon>Eukaryota</taxon>
        <taxon>Fungi</taxon>
        <taxon>Dikarya</taxon>
        <taxon>Basidiomycota</taxon>
        <taxon>Agaricomycotina</taxon>
        <taxon>Agaricomycetes</taxon>
        <taxon>Gloeophyllales</taxon>
        <taxon>Gloeophyllaceae</taxon>
        <taxon>Neolentinus</taxon>
    </lineage>
</organism>
<dbReference type="AlphaFoldDB" id="A0A165NKK9"/>
<gene>
    <name evidence="1" type="ORF">NEOLEDRAFT_1077179</name>
</gene>
<dbReference type="OrthoDB" id="2570975at2759"/>
<reference evidence="1 2" key="1">
    <citation type="journal article" date="2016" name="Mol. Biol. Evol.">
        <title>Comparative Genomics of Early-Diverging Mushroom-Forming Fungi Provides Insights into the Origins of Lignocellulose Decay Capabilities.</title>
        <authorList>
            <person name="Nagy L.G."/>
            <person name="Riley R."/>
            <person name="Tritt A."/>
            <person name="Adam C."/>
            <person name="Daum C."/>
            <person name="Floudas D."/>
            <person name="Sun H."/>
            <person name="Yadav J.S."/>
            <person name="Pangilinan J."/>
            <person name="Larsson K.H."/>
            <person name="Matsuura K."/>
            <person name="Barry K."/>
            <person name="Labutti K."/>
            <person name="Kuo R."/>
            <person name="Ohm R.A."/>
            <person name="Bhattacharya S.S."/>
            <person name="Shirouzu T."/>
            <person name="Yoshinaga Y."/>
            <person name="Martin F.M."/>
            <person name="Grigoriev I.V."/>
            <person name="Hibbett D.S."/>
        </authorList>
    </citation>
    <scope>NUCLEOTIDE SEQUENCE [LARGE SCALE GENOMIC DNA]</scope>
    <source>
        <strain evidence="1 2">HHB14362 ss-1</strain>
    </source>
</reference>
<dbReference type="InParanoid" id="A0A165NKK9"/>
<dbReference type="EMBL" id="KV425633">
    <property type="protein sequence ID" value="KZT19776.1"/>
    <property type="molecule type" value="Genomic_DNA"/>
</dbReference>